<proteinExistence type="predicted"/>
<organism evidence="3 4">
    <name type="scientific">Rhizophagus irregularis</name>
    <dbReference type="NCBI Taxonomy" id="588596"/>
    <lineage>
        <taxon>Eukaryota</taxon>
        <taxon>Fungi</taxon>
        <taxon>Fungi incertae sedis</taxon>
        <taxon>Mucoromycota</taxon>
        <taxon>Glomeromycotina</taxon>
        <taxon>Glomeromycetes</taxon>
        <taxon>Glomerales</taxon>
        <taxon>Glomeraceae</taxon>
        <taxon>Rhizophagus</taxon>
    </lineage>
</organism>
<dbReference type="VEuPathDB" id="FungiDB:FUN_002544"/>
<dbReference type="SUPFAM" id="SSF51695">
    <property type="entry name" value="PLC-like phosphodiesterases"/>
    <property type="match status" value="1"/>
</dbReference>
<dbReference type="InterPro" id="IPR030395">
    <property type="entry name" value="GP_PDE_dom"/>
</dbReference>
<dbReference type="VEuPathDB" id="FungiDB:RhiirFUN_002622"/>
<protein>
    <submittedName>
        <fullName evidence="3">PLC-like phosphodiesterase</fullName>
    </submittedName>
</protein>
<evidence type="ECO:0000259" key="2">
    <source>
        <dbReference type="PROSITE" id="PS51704"/>
    </source>
</evidence>
<evidence type="ECO:0000256" key="1">
    <source>
        <dbReference type="SAM" id="SignalP"/>
    </source>
</evidence>
<evidence type="ECO:0000313" key="4">
    <source>
        <dbReference type="Proteomes" id="UP000234323"/>
    </source>
</evidence>
<dbReference type="Proteomes" id="UP000234323">
    <property type="component" value="Unassembled WGS sequence"/>
</dbReference>
<name>A0A2I1FV82_9GLOM</name>
<dbReference type="PANTHER" id="PTHR43805:SF1">
    <property type="entry name" value="GP-PDE DOMAIN-CONTAINING PROTEIN"/>
    <property type="match status" value="1"/>
</dbReference>
<feature type="domain" description="GP-PDE" evidence="2">
    <location>
        <begin position="28"/>
        <end position="263"/>
    </location>
</feature>
<keyword evidence="1" id="KW-0732">Signal</keyword>
<accession>A0A2I1FV82</accession>
<sequence>MLLINLERLFFISLFTFYHNVLAQLQLPLCIGHRGYPDMFPENTLKSLQKALIYGADALESDVRLTKDGQVIMMHETTLESTTNGTGLIEDRNWFGYIEYLRNDNEPIALFQDVLDLLKQEENKDVFVILDIKEDSKIEILDVMADIIHSNFPYNFTSQLYLGIWTLDFLERARKVLPEFPVSFISSDINEAREDFFDKVESYNIEYPFILSDKTGFVNLIKRKGRNLFVWTVDDTNDIKKCVEFGEIDGILSDNPVECIRVRREVNRRRKFMISTF</sequence>
<dbReference type="VEuPathDB" id="FungiDB:RhiirA1_377217"/>
<dbReference type="GO" id="GO:0008081">
    <property type="term" value="F:phosphoric diester hydrolase activity"/>
    <property type="evidence" value="ECO:0007669"/>
    <property type="project" value="InterPro"/>
</dbReference>
<dbReference type="InterPro" id="IPR017946">
    <property type="entry name" value="PLC-like_Pdiesterase_TIM-brl"/>
</dbReference>
<feature type="signal peptide" evidence="1">
    <location>
        <begin position="1"/>
        <end position="23"/>
    </location>
</feature>
<dbReference type="PANTHER" id="PTHR43805">
    <property type="entry name" value="GLYCEROPHOSPHORYL DIESTER PHOSPHODIESTERASE"/>
    <property type="match status" value="1"/>
</dbReference>
<dbReference type="OrthoDB" id="1470350at2759"/>
<comment type="caution">
    <text evidence="3">The sequence shown here is derived from an EMBL/GenBank/DDBJ whole genome shotgun (WGS) entry which is preliminary data.</text>
</comment>
<dbReference type="PROSITE" id="PS51704">
    <property type="entry name" value="GP_PDE"/>
    <property type="match status" value="1"/>
</dbReference>
<dbReference type="Gene3D" id="3.20.20.190">
    <property type="entry name" value="Phosphatidylinositol (PI) phosphodiesterase"/>
    <property type="match status" value="1"/>
</dbReference>
<dbReference type="Pfam" id="PF03009">
    <property type="entry name" value="GDPD"/>
    <property type="match status" value="1"/>
</dbReference>
<dbReference type="AlphaFoldDB" id="A0A2I1FV82"/>
<evidence type="ECO:0000313" key="3">
    <source>
        <dbReference type="EMBL" id="PKY38213.1"/>
    </source>
</evidence>
<gene>
    <name evidence="3" type="ORF">RhiirA4_336142</name>
</gene>
<feature type="chain" id="PRO_5014119649" evidence="1">
    <location>
        <begin position="24"/>
        <end position="277"/>
    </location>
</feature>
<dbReference type="EMBL" id="LLXI01000020">
    <property type="protein sequence ID" value="PKY38213.1"/>
    <property type="molecule type" value="Genomic_DNA"/>
</dbReference>
<reference evidence="3 4" key="1">
    <citation type="submission" date="2015-10" db="EMBL/GenBank/DDBJ databases">
        <title>Genome analyses suggest a sexual origin of heterokaryosis in a supposedly ancient asexual fungus.</title>
        <authorList>
            <person name="Ropars J."/>
            <person name="Sedzielewska K."/>
            <person name="Noel J."/>
            <person name="Charron P."/>
            <person name="Farinelli L."/>
            <person name="Marton T."/>
            <person name="Kruger M."/>
            <person name="Pelin A."/>
            <person name="Brachmann A."/>
            <person name="Corradi N."/>
        </authorList>
    </citation>
    <scope>NUCLEOTIDE SEQUENCE [LARGE SCALE GENOMIC DNA]</scope>
    <source>
        <strain evidence="3 4">A4</strain>
    </source>
</reference>
<keyword evidence="4" id="KW-1185">Reference proteome</keyword>
<dbReference type="GO" id="GO:0006629">
    <property type="term" value="P:lipid metabolic process"/>
    <property type="evidence" value="ECO:0007669"/>
    <property type="project" value="InterPro"/>
</dbReference>